<dbReference type="InterPro" id="IPR011704">
    <property type="entry name" value="ATPase_dyneun-rel_AAA"/>
</dbReference>
<evidence type="ECO:0000256" key="1">
    <source>
        <dbReference type="SAM" id="MobiDB-lite"/>
    </source>
</evidence>
<dbReference type="SUPFAM" id="SSF52540">
    <property type="entry name" value="P-loop containing nucleoside triphosphate hydrolases"/>
    <property type="match status" value="1"/>
</dbReference>
<dbReference type="AlphaFoldDB" id="A0A455SH28"/>
<proteinExistence type="predicted"/>
<dbReference type="SMART" id="SM00382">
    <property type="entry name" value="AAA"/>
    <property type="match status" value="1"/>
</dbReference>
<feature type="region of interest" description="Disordered" evidence="1">
    <location>
        <begin position="245"/>
        <end position="285"/>
    </location>
</feature>
<protein>
    <recommendedName>
        <fullName evidence="2">AAA+ ATPase domain-containing protein</fullName>
    </recommendedName>
</protein>
<dbReference type="PANTHER" id="PTHR37291">
    <property type="entry name" value="5-METHYLCYTOSINE-SPECIFIC RESTRICTION ENZYME B"/>
    <property type="match status" value="1"/>
</dbReference>
<dbReference type="GO" id="GO:0005524">
    <property type="term" value="F:ATP binding"/>
    <property type="evidence" value="ECO:0007669"/>
    <property type="project" value="InterPro"/>
</dbReference>
<dbReference type="InterPro" id="IPR003593">
    <property type="entry name" value="AAA+_ATPase"/>
</dbReference>
<dbReference type="PANTHER" id="PTHR37291:SF1">
    <property type="entry name" value="TYPE IV METHYL-DIRECTED RESTRICTION ENZYME ECOKMCRB SUBUNIT"/>
    <property type="match status" value="1"/>
</dbReference>
<evidence type="ECO:0000259" key="2">
    <source>
        <dbReference type="SMART" id="SM00382"/>
    </source>
</evidence>
<dbReference type="Pfam" id="PF07728">
    <property type="entry name" value="AAA_5"/>
    <property type="match status" value="1"/>
</dbReference>
<feature type="domain" description="AAA+ ATPase" evidence="2">
    <location>
        <begin position="320"/>
        <end position="520"/>
    </location>
</feature>
<dbReference type="GO" id="GO:0016887">
    <property type="term" value="F:ATP hydrolysis activity"/>
    <property type="evidence" value="ECO:0007669"/>
    <property type="project" value="InterPro"/>
</dbReference>
<dbReference type="InterPro" id="IPR052934">
    <property type="entry name" value="Methyl-DNA_Rec/Restrict_Enz"/>
</dbReference>
<dbReference type="EMBL" id="AP019376">
    <property type="protein sequence ID" value="BBH86302.1"/>
    <property type="molecule type" value="Genomic_DNA"/>
</dbReference>
<dbReference type="Gene3D" id="3.40.50.300">
    <property type="entry name" value="P-loop containing nucleotide triphosphate hydrolases"/>
    <property type="match status" value="1"/>
</dbReference>
<accession>A0A455SH28</accession>
<sequence>MEEDREAKLRELIEKYLQDASAQQKYQEKLEQRQESLPKLHRLVSQFVNGELNLSTFVPLLDKTTREQRHWGAAGTGFMMELNKLNKHHNSIETPLPEANLRDYIAHIDIENEGERIERFYHFLVQDRERLRREGKPGNTIVAPEKSAPIISLLGHWLYPERKLILYYPSVRYSIYMLLQAGLLPEGLQKGFKVAGKAIVVHEADDHQHCRAVFEYLVNVAPELDKPYAVEDFLQWLVEQSQKPRLVKQPDARDLDEEPEPPKEPQDNTAGETPQPVIPTIQDEALRPVPEEALARLLREVQRHVLVDEKLLRRFYHALLAGHVILTGPPGTGKTELARWVPEILWRSEGDEPTTTAYATRLVTATDDWSSRTLMGNLVPVSTESGIRYELRYGHLVSTIRHNWSVQEEDLITRANVMQRRLVSVVSSAGEKQQLYRGLWLVIDEFNRAPIDQALGDALTTLGGVSSLRVPTKAGSDELPVPKDFRIIGTLNSFDRNYLNQMSEALKRRFSFIEILPPPRSMRAAEQAIALYKALQRIQHLNPDVIELNEDGSLYWLDHVTIELDEDGHYQLQWDEVQQAFKQVFEAAWRLFEVIRVYRQLGTAQAIALFQHTLIPGLLQQYSTVEQWQEALDAALCDTIADQLQVLLPDEITVFLLYLNQVSGSFAPAFQRHLEELAGISPGRLMKHLLALGSVEQENGEPLLSEGEIDQIAAQIPPVVPSEKLARCFHLGEAVLPLPQFARRLRTFKAERGL</sequence>
<reference evidence="3" key="1">
    <citation type="submission" date="2018-12" db="EMBL/GenBank/DDBJ databases">
        <title>Novel natural products biosynthetic potential of the class Ktedonobacteria.</title>
        <authorList>
            <person name="Zheng Y."/>
            <person name="Saitou A."/>
            <person name="Wang C.M."/>
            <person name="Toyoda A."/>
            <person name="Minakuchi Y."/>
            <person name="Sekiguchi Y."/>
            <person name="Ueda K."/>
            <person name="Takano H."/>
            <person name="Sakai Y."/>
            <person name="Yokota A."/>
            <person name="Yabe S."/>
        </authorList>
    </citation>
    <scope>NUCLEOTIDE SEQUENCE</scope>
    <source>
        <strain evidence="3">COM3</strain>
    </source>
</reference>
<evidence type="ECO:0000313" key="3">
    <source>
        <dbReference type="EMBL" id="BBH86302.1"/>
    </source>
</evidence>
<gene>
    <name evidence="3" type="ORF">KTC_10530</name>
</gene>
<dbReference type="InterPro" id="IPR027417">
    <property type="entry name" value="P-loop_NTPase"/>
</dbReference>
<organism evidence="3">
    <name type="scientific">Thermosporothrix sp. COM3</name>
    <dbReference type="NCBI Taxonomy" id="2490863"/>
    <lineage>
        <taxon>Bacteria</taxon>
        <taxon>Bacillati</taxon>
        <taxon>Chloroflexota</taxon>
        <taxon>Ktedonobacteria</taxon>
        <taxon>Ktedonobacterales</taxon>
        <taxon>Thermosporotrichaceae</taxon>
        <taxon>Thermosporothrix</taxon>
    </lineage>
</organism>
<name>A0A455SH28_9CHLR</name>